<dbReference type="InterPro" id="IPR036589">
    <property type="entry name" value="HCY_dom_sf"/>
</dbReference>
<organism evidence="2 3">
    <name type="scientific">Cannabis sativa</name>
    <name type="common">Hemp</name>
    <name type="synonym">Marijuana</name>
    <dbReference type="NCBI Taxonomy" id="3483"/>
    <lineage>
        <taxon>Eukaryota</taxon>
        <taxon>Viridiplantae</taxon>
        <taxon>Streptophyta</taxon>
        <taxon>Embryophyta</taxon>
        <taxon>Tracheophyta</taxon>
        <taxon>Spermatophyta</taxon>
        <taxon>Magnoliopsida</taxon>
        <taxon>eudicotyledons</taxon>
        <taxon>Gunneridae</taxon>
        <taxon>Pentapetalae</taxon>
        <taxon>rosids</taxon>
        <taxon>fabids</taxon>
        <taxon>Rosales</taxon>
        <taxon>Cannabaceae</taxon>
        <taxon>Cannabis</taxon>
    </lineage>
</organism>
<dbReference type="GO" id="GO:0004523">
    <property type="term" value="F:RNA-DNA hybrid ribonuclease activity"/>
    <property type="evidence" value="ECO:0007669"/>
    <property type="project" value="InterPro"/>
</dbReference>
<comment type="caution">
    <text evidence="2">The sequence shown here is derived from an EMBL/GenBank/DDBJ whole genome shotgun (WGS) entry which is preliminary data.</text>
</comment>
<sequence>MSAKGVEEVLDWSNSDHRALVVDCGVNVNGNNCGERKRNSRFHFEEAWKIYPNPRVKKDNKWLPPEMGVWKVNVNAGVDIVGGCCSVGVVIRNHEGQVLCSSAGYSARPLSVLSAELADVISGLKLVAAGDKHGSWRLGKRTELMGQDTWASEKGEEAHANPIGKGHVCIKLEEDNCSVGVDEAFRSE</sequence>
<evidence type="ECO:0000313" key="3">
    <source>
        <dbReference type="Proteomes" id="UP000525078"/>
    </source>
</evidence>
<name>A0A7J6ETD0_CANSA</name>
<reference evidence="2 3" key="1">
    <citation type="journal article" date="2020" name="bioRxiv">
        <title>Sequence and annotation of 42 cannabis genomes reveals extensive copy number variation in cannabinoid synthesis and pathogen resistance genes.</title>
        <authorList>
            <person name="Mckernan K.J."/>
            <person name="Helbert Y."/>
            <person name="Kane L.T."/>
            <person name="Ebling H."/>
            <person name="Zhang L."/>
            <person name="Liu B."/>
            <person name="Eaton Z."/>
            <person name="Mclaughlin S."/>
            <person name="Kingan S."/>
            <person name="Baybayan P."/>
            <person name="Concepcion G."/>
            <person name="Jordan M."/>
            <person name="Riva A."/>
            <person name="Barbazuk W."/>
            <person name="Harkins T."/>
        </authorList>
    </citation>
    <scope>NUCLEOTIDE SEQUENCE [LARGE SCALE GENOMIC DNA]</scope>
    <source>
        <strain evidence="3">cv. Jamaican Lion 4</strain>
        <tissue evidence="2">Leaf</tissue>
    </source>
</reference>
<proteinExistence type="predicted"/>
<evidence type="ECO:0000313" key="2">
    <source>
        <dbReference type="EMBL" id="KAF4361697.1"/>
    </source>
</evidence>
<dbReference type="Proteomes" id="UP000525078">
    <property type="component" value="Unassembled WGS sequence"/>
</dbReference>
<dbReference type="InterPro" id="IPR002156">
    <property type="entry name" value="RNaseH_domain"/>
</dbReference>
<feature type="domain" description="RNase H type-1" evidence="1">
    <location>
        <begin position="86"/>
        <end position="128"/>
    </location>
</feature>
<dbReference type="EMBL" id="JAATIP010000190">
    <property type="protein sequence ID" value="KAF4361697.1"/>
    <property type="molecule type" value="Genomic_DNA"/>
</dbReference>
<gene>
    <name evidence="2" type="ORF">F8388_026387</name>
</gene>
<dbReference type="SUPFAM" id="SSF82282">
    <property type="entry name" value="Homocysteine S-methyltransferase"/>
    <property type="match status" value="1"/>
</dbReference>
<dbReference type="AlphaFoldDB" id="A0A7J6ETD0"/>
<evidence type="ECO:0000259" key="1">
    <source>
        <dbReference type="Pfam" id="PF13456"/>
    </source>
</evidence>
<dbReference type="GO" id="GO:0003676">
    <property type="term" value="F:nucleic acid binding"/>
    <property type="evidence" value="ECO:0007669"/>
    <property type="project" value="InterPro"/>
</dbReference>
<dbReference type="Pfam" id="PF13456">
    <property type="entry name" value="RVT_3"/>
    <property type="match status" value="1"/>
</dbReference>
<protein>
    <recommendedName>
        <fullName evidence="1">RNase H type-1 domain-containing protein</fullName>
    </recommendedName>
</protein>
<accession>A0A7J6ETD0</accession>